<keyword evidence="3" id="KW-0496">Mitochondrion</keyword>
<feature type="region of interest" description="Disordered" evidence="6">
    <location>
        <begin position="1"/>
        <end position="58"/>
    </location>
</feature>
<dbReference type="InterPro" id="IPR006571">
    <property type="entry name" value="TLDc_dom"/>
</dbReference>
<sequence>MWGLIRRFSSEDGQFGLQQQQQQRQQQQQEEEGQTKQQQTRQGKDGINDVFNPVKRTASPFRPPPLEPIVLYGYRDDTDDSARLLSHAVAEEIRSMIPERLRIVEDWHLIYSLEQDGASLATLYQKCKAYEGSRVGFVLVVRDQEGATFGAYLTEYPHPSPAFFGSGECFLWRASTLASLPPPPSADTDNLQRNTMLRPPTSSTNPPSSPTASGHQQQRHSPSPSETIRFKAFPYSGLNDFYINCETGFLSVGSGGGHYGLWLDDSLGLGHSSRCETFGNEPLSDEGEKFDIIGVELWVMGT</sequence>
<comment type="function">
    <text evidence="4">May be involved in protection from oxidative damage.</text>
</comment>
<proteinExistence type="inferred from homology"/>
<feature type="domain" description="TLDc" evidence="7">
    <location>
        <begin position="83"/>
        <end position="301"/>
    </location>
</feature>
<dbReference type="GO" id="GO:0006979">
    <property type="term" value="P:response to oxidative stress"/>
    <property type="evidence" value="ECO:0007669"/>
    <property type="project" value="TreeGrafter"/>
</dbReference>
<dbReference type="EMBL" id="JAANYQ010000012">
    <property type="protein sequence ID" value="KAF4121552.1"/>
    <property type="molecule type" value="Genomic_DNA"/>
</dbReference>
<evidence type="ECO:0000256" key="4">
    <source>
        <dbReference type="ARBA" id="ARBA00037112"/>
    </source>
</evidence>
<dbReference type="PROSITE" id="PS51886">
    <property type="entry name" value="TLDC"/>
    <property type="match status" value="1"/>
</dbReference>
<comment type="subcellular location">
    <subcellularLocation>
        <location evidence="1">Mitochondrion</location>
    </subcellularLocation>
</comment>
<reference evidence="8" key="1">
    <citation type="submission" date="2020-03" db="EMBL/GenBank/DDBJ databases">
        <title>Site-based positive gene gene selection in Geosmithia morbida across the United States reveals a broad range of putative effectors and factors for local host and environmental adapation.</title>
        <authorList>
            <person name="Onufrak A."/>
            <person name="Murdoch R.W."/>
            <person name="Gazis R."/>
            <person name="Huff M."/>
            <person name="Staton M."/>
            <person name="Klingeman W."/>
            <person name="Hadziabdic D."/>
        </authorList>
    </citation>
    <scope>NUCLEOTIDE SEQUENCE</scope>
    <source>
        <strain evidence="8">1262</strain>
    </source>
</reference>
<comment type="caution">
    <text evidence="8">The sequence shown here is derived from an EMBL/GenBank/DDBJ whole genome shotgun (WGS) entry which is preliminary data.</text>
</comment>
<evidence type="ECO:0000256" key="5">
    <source>
        <dbReference type="ARBA" id="ARBA00040604"/>
    </source>
</evidence>
<evidence type="ECO:0000313" key="9">
    <source>
        <dbReference type="Proteomes" id="UP000749293"/>
    </source>
</evidence>
<evidence type="ECO:0000313" key="8">
    <source>
        <dbReference type="EMBL" id="KAF4121552.1"/>
    </source>
</evidence>
<evidence type="ECO:0000256" key="2">
    <source>
        <dbReference type="ARBA" id="ARBA00009540"/>
    </source>
</evidence>
<dbReference type="AlphaFoldDB" id="A0A9P4YTK3"/>
<protein>
    <recommendedName>
        <fullName evidence="5">Oxidation resistance protein 1</fullName>
    </recommendedName>
</protein>
<dbReference type="PANTHER" id="PTHR23354">
    <property type="entry name" value="NUCLEOLAR PROTEIN 7/ESTROGEN RECEPTOR COACTIVATOR-RELATED"/>
    <property type="match status" value="1"/>
</dbReference>
<feature type="region of interest" description="Disordered" evidence="6">
    <location>
        <begin position="182"/>
        <end position="225"/>
    </location>
</feature>
<comment type="similarity">
    <text evidence="2">Belongs to the OXR1 family.</text>
</comment>
<feature type="compositionally biased region" description="Low complexity" evidence="6">
    <location>
        <begin position="18"/>
        <end position="28"/>
    </location>
</feature>
<dbReference type="GO" id="GO:0005739">
    <property type="term" value="C:mitochondrion"/>
    <property type="evidence" value="ECO:0007669"/>
    <property type="project" value="UniProtKB-SubCell"/>
</dbReference>
<evidence type="ECO:0000259" key="7">
    <source>
        <dbReference type="PROSITE" id="PS51886"/>
    </source>
</evidence>
<feature type="compositionally biased region" description="Polar residues" evidence="6">
    <location>
        <begin position="214"/>
        <end position="225"/>
    </location>
</feature>
<dbReference type="Proteomes" id="UP000749293">
    <property type="component" value="Unassembled WGS sequence"/>
</dbReference>
<dbReference type="OrthoDB" id="26679at2759"/>
<feature type="compositionally biased region" description="Low complexity" evidence="6">
    <location>
        <begin position="199"/>
        <end position="213"/>
    </location>
</feature>
<dbReference type="SMART" id="SM00584">
    <property type="entry name" value="TLDc"/>
    <property type="match status" value="1"/>
</dbReference>
<evidence type="ECO:0000256" key="6">
    <source>
        <dbReference type="SAM" id="MobiDB-lite"/>
    </source>
</evidence>
<gene>
    <name evidence="8" type="ORF">GMORB2_1960</name>
</gene>
<dbReference type="GO" id="GO:0005634">
    <property type="term" value="C:nucleus"/>
    <property type="evidence" value="ECO:0007669"/>
    <property type="project" value="TreeGrafter"/>
</dbReference>
<organism evidence="8 9">
    <name type="scientific">Geosmithia morbida</name>
    <dbReference type="NCBI Taxonomy" id="1094350"/>
    <lineage>
        <taxon>Eukaryota</taxon>
        <taxon>Fungi</taxon>
        <taxon>Dikarya</taxon>
        <taxon>Ascomycota</taxon>
        <taxon>Pezizomycotina</taxon>
        <taxon>Sordariomycetes</taxon>
        <taxon>Hypocreomycetidae</taxon>
        <taxon>Hypocreales</taxon>
        <taxon>Bionectriaceae</taxon>
        <taxon>Geosmithia</taxon>
    </lineage>
</organism>
<dbReference type="RefSeq" id="XP_035320204.1">
    <property type="nucleotide sequence ID" value="XM_035463940.1"/>
</dbReference>
<name>A0A9P4YTK3_9HYPO</name>
<evidence type="ECO:0000256" key="1">
    <source>
        <dbReference type="ARBA" id="ARBA00004173"/>
    </source>
</evidence>
<accession>A0A9P4YTK3</accession>
<evidence type="ECO:0000256" key="3">
    <source>
        <dbReference type="ARBA" id="ARBA00023128"/>
    </source>
</evidence>
<keyword evidence="9" id="KW-1185">Reference proteome</keyword>
<dbReference type="PANTHER" id="PTHR23354:SF62">
    <property type="entry name" value="MUSTARD, ISOFORM V"/>
    <property type="match status" value="1"/>
</dbReference>
<dbReference type="GeneID" id="55968190"/>
<dbReference type="Pfam" id="PF07534">
    <property type="entry name" value="TLD"/>
    <property type="match status" value="2"/>
</dbReference>